<feature type="transmembrane region" description="Helical" evidence="1">
    <location>
        <begin position="302"/>
        <end position="320"/>
    </location>
</feature>
<dbReference type="Pfam" id="PF09925">
    <property type="entry name" value="DUF2157"/>
    <property type="match status" value="1"/>
</dbReference>
<dbReference type="InterPro" id="IPR018677">
    <property type="entry name" value="DUF2157"/>
</dbReference>
<evidence type="ECO:0000313" key="8">
    <source>
        <dbReference type="Proteomes" id="UP000644192"/>
    </source>
</evidence>
<dbReference type="RefSeq" id="WP_003098356.1">
    <property type="nucleotide sequence ID" value="NZ_AP040361.1"/>
</dbReference>
<evidence type="ECO:0000313" key="4">
    <source>
        <dbReference type="EMBL" id="MZZ17257.1"/>
    </source>
</evidence>
<keyword evidence="1" id="KW-0472">Membrane</keyword>
<reference evidence="6" key="2">
    <citation type="submission" date="2015-06" db="EMBL/GenBank/DDBJ databases">
        <authorList>
            <person name="Radhakrishnan Rajesh"/>
            <person name="Underwood Anthony"/>
            <person name="Al-Shahib Ali"/>
        </authorList>
    </citation>
    <scope>NUCLEOTIDE SEQUENCE [LARGE SCALE GENOMIC DNA]</scope>
    <source>
        <strain evidence="6">P19_London_7_VIM_2_05_10</strain>
    </source>
</reference>
<feature type="transmembrane region" description="Helical" evidence="1">
    <location>
        <begin position="326"/>
        <end position="343"/>
    </location>
</feature>
<comment type="caution">
    <text evidence="4">The sequence shown here is derived from an EMBL/GenBank/DDBJ whole genome shotgun (WGS) entry which is preliminary data.</text>
</comment>
<reference evidence="5 7" key="3">
    <citation type="submission" date="2017-08" db="EMBL/GenBank/DDBJ databases">
        <authorList>
            <person name="Feschi L."/>
            <person name="Jeukens J."/>
            <person name="Emond-Rheault J.-G."/>
            <person name="Kukavica-Ibrulj I."/>
            <person name="Boyle B."/>
            <person name="Levesque R.C."/>
        </authorList>
    </citation>
    <scope>NUCLEOTIDE SEQUENCE [LARGE SCALE GENOMIC DNA]</scope>
    <source>
        <strain evidence="5 7">PA-W36</strain>
    </source>
</reference>
<dbReference type="EMBL" id="CVVU01000133">
    <property type="protein sequence ID" value="CRO68851.1"/>
    <property type="molecule type" value="Genomic_DNA"/>
</dbReference>
<accession>A0A069Q772</accession>
<evidence type="ECO:0000313" key="3">
    <source>
        <dbReference type="EMBL" id="CRO68851.1"/>
    </source>
</evidence>
<feature type="transmembrane region" description="Helical" evidence="1">
    <location>
        <begin position="265"/>
        <end position="290"/>
    </location>
</feature>
<keyword evidence="1" id="KW-0812">Transmembrane</keyword>
<feature type="transmembrane region" description="Helical" evidence="1">
    <location>
        <begin position="239"/>
        <end position="259"/>
    </location>
</feature>
<reference evidence="4" key="5">
    <citation type="submission" date="2020-01" db="EMBL/GenBank/DDBJ databases">
        <title>Bacteria Cultured from War Wounds Associated with the Conflict in Eastern Ukraine.</title>
        <authorList>
            <person name="Snesrud E."/>
            <person name="Galac M.R."/>
            <person name="Mc Gann P."/>
            <person name="Valentine K."/>
            <person name="Viacheslav K."/>
        </authorList>
    </citation>
    <scope>NUCLEOTIDE SEQUENCE</scope>
    <source>
        <strain evidence="4">VNMU148</strain>
    </source>
</reference>
<evidence type="ECO:0000313" key="6">
    <source>
        <dbReference type="Proteomes" id="UP000045039"/>
    </source>
</evidence>
<dbReference type="Proteomes" id="UP000045039">
    <property type="component" value="Unassembled WGS sequence"/>
</dbReference>
<organism evidence="4 8">
    <name type="scientific">Pseudomonas aeruginosa</name>
    <dbReference type="NCBI Taxonomy" id="287"/>
    <lineage>
        <taxon>Bacteria</taxon>
        <taxon>Pseudomonadati</taxon>
        <taxon>Pseudomonadota</taxon>
        <taxon>Gammaproteobacteria</taxon>
        <taxon>Pseudomonadales</taxon>
        <taxon>Pseudomonadaceae</taxon>
        <taxon>Pseudomonas</taxon>
    </lineage>
</organism>
<evidence type="ECO:0000259" key="2">
    <source>
        <dbReference type="Pfam" id="PF09925"/>
    </source>
</evidence>
<reference evidence="3" key="1">
    <citation type="submission" date="2015-06" db="EMBL/GenBank/DDBJ databases">
        <authorList>
            <person name="Radhakrishnan R."/>
            <person name="Underwood A."/>
            <person name="Al-Shahib A."/>
        </authorList>
    </citation>
    <scope>NUCLEOTIDE SEQUENCE</scope>
    <source>
        <strain evidence="3">P19_London_7_VIM_2_05_10</strain>
    </source>
</reference>
<evidence type="ECO:0000313" key="5">
    <source>
        <dbReference type="EMBL" id="RPM16982.1"/>
    </source>
</evidence>
<proteinExistence type="predicted"/>
<protein>
    <submittedName>
        <fullName evidence="4">DUF2157 domain-containing protein</fullName>
    </submittedName>
</protein>
<evidence type="ECO:0000256" key="1">
    <source>
        <dbReference type="SAM" id="Phobius"/>
    </source>
</evidence>
<dbReference type="Proteomes" id="UP000644192">
    <property type="component" value="Unassembled WGS sequence"/>
</dbReference>
<feature type="transmembrane region" description="Helical" evidence="1">
    <location>
        <begin position="101"/>
        <end position="121"/>
    </location>
</feature>
<name>A0A069Q772_PSEAI</name>
<keyword evidence="1" id="KW-1133">Transmembrane helix</keyword>
<gene>
    <name evidence="4" type="ORF">GUL26_33860</name>
    <name evidence="5" type="ORF">IPC1295_12490</name>
    <name evidence="3" type="ORF">PAERUG_P19_London_7_VIM_2_05_10_02282</name>
</gene>
<feature type="transmembrane region" description="Helical" evidence="1">
    <location>
        <begin position="165"/>
        <end position="195"/>
    </location>
</feature>
<feature type="domain" description="DUF2157" evidence="2">
    <location>
        <begin position="54"/>
        <end position="181"/>
    </location>
</feature>
<dbReference type="EMBL" id="WXZT01000046">
    <property type="protein sequence ID" value="MZZ17257.1"/>
    <property type="molecule type" value="Genomic_DNA"/>
</dbReference>
<feature type="transmembrane region" description="Helical" evidence="1">
    <location>
        <begin position="74"/>
        <end position="95"/>
    </location>
</feature>
<feature type="transmembrane region" description="Helical" evidence="1">
    <location>
        <begin position="133"/>
        <end position="153"/>
    </location>
</feature>
<dbReference type="EMBL" id="NSNE01000006">
    <property type="protein sequence ID" value="RPM16982.1"/>
    <property type="molecule type" value="Genomic_DNA"/>
</dbReference>
<reference evidence="5 7" key="4">
    <citation type="submission" date="2019-01" db="EMBL/GenBank/DDBJ databases">
        <title>The Pseudomonas aeruginosa pan-genome provides new insights on its population structure, horizontal gene transfer and pathogenicity.</title>
        <authorList>
            <person name="Freschi L."/>
            <person name="Vincent A.T."/>
            <person name="Jeukens J."/>
            <person name="Emond-Rheault J.-G."/>
            <person name="Kukavica-Ibrulj I."/>
            <person name="Dupont M.-J."/>
            <person name="Charette S.J."/>
            <person name="Boyle B."/>
            <person name="Levesque R.C."/>
        </authorList>
    </citation>
    <scope>NUCLEOTIDE SEQUENCE [LARGE SCALE GENOMIC DNA]</scope>
    <source>
        <strain evidence="5 7">PA-W36</strain>
    </source>
</reference>
<sequence length="358" mass="40033">MQPIDRAQAQQRANDILVFQRELQRLDQEQAFRLEPAQARQLADYHLALLDSYRDRFDIDHDLRSQQLSLGMRVASFFGALAFAASVFLLFYRFWGLFPTVAQVAILIGSAFAAFFATLWVQAKDASGYFSKLAAMVAFACFVLDLTMLGQIFNVTPSDLALVPWALYALLLAYLCNARLLLAAAILCVMGFIAARVGTWGGGYWLSVGERPENFFPAAALIFAVPLCFEQRNFSGFAVIYRVFALLGLFLPMLVLANWGSGSYLALPSALIEGLYQVAGFVAAALVIWLGARRNWADVSNTGITFFVIFLYTKFFDWWWEAMPKYLFFLVLGLSALLILLVLRRLRTPLGIAARTDA</sequence>
<evidence type="ECO:0000313" key="7">
    <source>
        <dbReference type="Proteomes" id="UP000284767"/>
    </source>
</evidence>
<dbReference type="AlphaFoldDB" id="A0A069Q772"/>
<dbReference type="eggNOG" id="ENOG502Z8US">
    <property type="taxonomic scope" value="Bacteria"/>
</dbReference>
<dbReference type="Proteomes" id="UP000284767">
    <property type="component" value="Unassembled WGS sequence"/>
</dbReference>